<proteinExistence type="predicted"/>
<protein>
    <recommendedName>
        <fullName evidence="3">BTB domain-containing protein</fullName>
    </recommendedName>
</protein>
<sequence>MSGEMADAYEAIAERLQSDRLIRIIVGTGEDAKVFHVQQVILESVSDYFVKSMKKRASRQRRRIGLKRDFPKRLATEDDELAVRCWVLGDCYDIARFQDEAMLAVMKSFQEISACWPAFETIANAFKDTPPGSKLRRLMVEQLVLMLELRSDVTYASCDDILNGTNFVQELLNARDRYNKGDGREKMLHRLGADAAGDHPVIATWREYMVGEDLSGFTEHIEGFLEEEGLA</sequence>
<dbReference type="AlphaFoldDB" id="A0AAV9JIP3"/>
<dbReference type="EMBL" id="JAVFHQ010000022">
    <property type="protein sequence ID" value="KAK4544937.1"/>
    <property type="molecule type" value="Genomic_DNA"/>
</dbReference>
<dbReference type="Proteomes" id="UP001324427">
    <property type="component" value="Unassembled WGS sequence"/>
</dbReference>
<keyword evidence="2" id="KW-1185">Reference proteome</keyword>
<accession>A0AAV9JIP3</accession>
<comment type="caution">
    <text evidence="1">The sequence shown here is derived from an EMBL/GenBank/DDBJ whole genome shotgun (WGS) entry which is preliminary data.</text>
</comment>
<evidence type="ECO:0000313" key="2">
    <source>
        <dbReference type="Proteomes" id="UP001324427"/>
    </source>
</evidence>
<gene>
    <name evidence="1" type="ORF">LTR36_003842</name>
</gene>
<name>A0AAV9JIP3_9PEZI</name>
<evidence type="ECO:0008006" key="3">
    <source>
        <dbReference type="Google" id="ProtNLM"/>
    </source>
</evidence>
<organism evidence="1 2">
    <name type="scientific">Oleoguttula mirabilis</name>
    <dbReference type="NCBI Taxonomy" id="1507867"/>
    <lineage>
        <taxon>Eukaryota</taxon>
        <taxon>Fungi</taxon>
        <taxon>Dikarya</taxon>
        <taxon>Ascomycota</taxon>
        <taxon>Pezizomycotina</taxon>
        <taxon>Dothideomycetes</taxon>
        <taxon>Dothideomycetidae</taxon>
        <taxon>Mycosphaerellales</taxon>
        <taxon>Teratosphaeriaceae</taxon>
        <taxon>Oleoguttula</taxon>
    </lineage>
</organism>
<reference evidence="1 2" key="1">
    <citation type="submission" date="2021-11" db="EMBL/GenBank/DDBJ databases">
        <title>Black yeast isolated from Biological Soil Crust.</title>
        <authorList>
            <person name="Kurbessoian T."/>
        </authorList>
    </citation>
    <scope>NUCLEOTIDE SEQUENCE [LARGE SCALE GENOMIC DNA]</scope>
    <source>
        <strain evidence="1 2">CCFEE 5522</strain>
    </source>
</reference>
<evidence type="ECO:0000313" key="1">
    <source>
        <dbReference type="EMBL" id="KAK4544937.1"/>
    </source>
</evidence>